<reference evidence="1" key="1">
    <citation type="submission" date="2022-08" db="EMBL/GenBank/DDBJ databases">
        <title>The genomic sequence of strain Paenibacillus sp. SCIV0701.</title>
        <authorList>
            <person name="Zhao H."/>
        </authorList>
    </citation>
    <scope>NUCLEOTIDE SEQUENCE</scope>
    <source>
        <strain evidence="1">SCIV0701</strain>
    </source>
</reference>
<dbReference type="RefSeq" id="WP_257448652.1">
    <property type="nucleotide sequence ID" value="NZ_JANIPJ010000013.1"/>
</dbReference>
<organism evidence="1 2">
    <name type="scientific">Paenibacillus soyae</name>
    <dbReference type="NCBI Taxonomy" id="2969249"/>
    <lineage>
        <taxon>Bacteria</taxon>
        <taxon>Bacillati</taxon>
        <taxon>Bacillota</taxon>
        <taxon>Bacilli</taxon>
        <taxon>Bacillales</taxon>
        <taxon>Paenibacillaceae</taxon>
        <taxon>Paenibacillus</taxon>
    </lineage>
</organism>
<dbReference type="EMBL" id="JANIPJ010000013">
    <property type="protein sequence ID" value="MCR2805799.1"/>
    <property type="molecule type" value="Genomic_DNA"/>
</dbReference>
<dbReference type="AlphaFoldDB" id="A0A9X2MT72"/>
<comment type="caution">
    <text evidence="1">The sequence shown here is derived from an EMBL/GenBank/DDBJ whole genome shotgun (WGS) entry which is preliminary data.</text>
</comment>
<accession>A0A9X2MT72</accession>
<proteinExistence type="predicted"/>
<gene>
    <name evidence="1" type="ORF">NQZ67_18105</name>
</gene>
<evidence type="ECO:0000313" key="2">
    <source>
        <dbReference type="Proteomes" id="UP001141950"/>
    </source>
</evidence>
<keyword evidence="2" id="KW-1185">Reference proteome</keyword>
<protein>
    <submittedName>
        <fullName evidence="1">Cold-shock protein</fullName>
    </submittedName>
</protein>
<dbReference type="InterPro" id="IPR025916">
    <property type="entry name" value="YdjO"/>
</dbReference>
<name>A0A9X2MT72_9BACL</name>
<dbReference type="Proteomes" id="UP001141950">
    <property type="component" value="Unassembled WGS sequence"/>
</dbReference>
<sequence length="65" mass="7438">MNRSKPYRSIESPLFETDVWECSDSHCGCWMRKDMSFVTEPTCPLCRSGMVGSTRLLPKAVTKSY</sequence>
<dbReference type="Pfam" id="PF14169">
    <property type="entry name" value="YdjO"/>
    <property type="match status" value="1"/>
</dbReference>
<evidence type="ECO:0000313" key="1">
    <source>
        <dbReference type="EMBL" id="MCR2805799.1"/>
    </source>
</evidence>